<proteinExistence type="predicted"/>
<name>A0ABU3P3C0_9FIRM</name>
<accession>A0ABU3P3C0</accession>
<dbReference type="SUPFAM" id="SSF49452">
    <property type="entry name" value="Starch-binding domain-like"/>
    <property type="match status" value="1"/>
</dbReference>
<dbReference type="EMBL" id="JAUOZS010000001">
    <property type="protein sequence ID" value="MDT8903532.1"/>
    <property type="molecule type" value="Genomic_DNA"/>
</dbReference>
<sequence>MYKRLLVTVLLLLFVFPCVASAANLTGKLTYWKQGKEYPLVNATVVVGKDIWLKDDGATDVVKGAVTAKTTTDGNGRFVLSGPAGNYLMIIWKANHIPSTGINVSLPGTQNDSISYDNQVGASGRHVYLRFEK</sequence>
<dbReference type="Proteomes" id="UP001254848">
    <property type="component" value="Unassembled WGS sequence"/>
</dbReference>
<comment type="caution">
    <text evidence="2">The sequence shown here is derived from an EMBL/GenBank/DDBJ whole genome shotgun (WGS) entry which is preliminary data.</text>
</comment>
<keyword evidence="3" id="KW-1185">Reference proteome</keyword>
<evidence type="ECO:0000313" key="3">
    <source>
        <dbReference type="Proteomes" id="UP001254848"/>
    </source>
</evidence>
<feature type="chain" id="PRO_5045096459" description="Carboxypeptidase regulatory-like domain-containing protein" evidence="1">
    <location>
        <begin position="23"/>
        <end position="133"/>
    </location>
</feature>
<protein>
    <recommendedName>
        <fullName evidence="4">Carboxypeptidase regulatory-like domain-containing protein</fullName>
    </recommendedName>
</protein>
<evidence type="ECO:0008006" key="4">
    <source>
        <dbReference type="Google" id="ProtNLM"/>
    </source>
</evidence>
<evidence type="ECO:0000256" key="1">
    <source>
        <dbReference type="SAM" id="SignalP"/>
    </source>
</evidence>
<keyword evidence="1" id="KW-0732">Signal</keyword>
<evidence type="ECO:0000313" key="2">
    <source>
        <dbReference type="EMBL" id="MDT8903532.1"/>
    </source>
</evidence>
<organism evidence="2 3">
    <name type="scientific">Anaeroselena agilis</name>
    <dbReference type="NCBI Taxonomy" id="3063788"/>
    <lineage>
        <taxon>Bacteria</taxon>
        <taxon>Bacillati</taxon>
        <taxon>Bacillota</taxon>
        <taxon>Negativicutes</taxon>
        <taxon>Acetonemataceae</taxon>
        <taxon>Anaeroselena</taxon>
    </lineage>
</organism>
<feature type="signal peptide" evidence="1">
    <location>
        <begin position="1"/>
        <end position="22"/>
    </location>
</feature>
<reference evidence="2 3" key="1">
    <citation type="submission" date="2023-07" db="EMBL/GenBank/DDBJ databases">
        <title>The novel representative of Negativicutes class, Anaeroselena agilis gen. nov. sp. nov.</title>
        <authorList>
            <person name="Prokofeva M.I."/>
            <person name="Elcheninov A.G."/>
            <person name="Klyukina A."/>
            <person name="Kublanov I.V."/>
            <person name="Frolov E.N."/>
            <person name="Podosokorskaya O.A."/>
        </authorList>
    </citation>
    <scope>NUCLEOTIDE SEQUENCE [LARGE SCALE GENOMIC DNA]</scope>
    <source>
        <strain evidence="2 3">4137-cl</strain>
    </source>
</reference>
<dbReference type="RefSeq" id="WP_413781986.1">
    <property type="nucleotide sequence ID" value="NZ_JAUOZS010000001.1"/>
</dbReference>
<dbReference type="InterPro" id="IPR013784">
    <property type="entry name" value="Carb-bd-like_fold"/>
</dbReference>
<gene>
    <name evidence="2" type="ORF">Q4T40_20080</name>
</gene>
<dbReference type="Gene3D" id="2.60.40.1120">
    <property type="entry name" value="Carboxypeptidase-like, regulatory domain"/>
    <property type="match status" value="1"/>
</dbReference>